<name>A0A2W5TSR1_9BACT</name>
<organism evidence="2 3">
    <name type="scientific">Archangium gephyra</name>
    <dbReference type="NCBI Taxonomy" id="48"/>
    <lineage>
        <taxon>Bacteria</taxon>
        <taxon>Pseudomonadati</taxon>
        <taxon>Myxococcota</taxon>
        <taxon>Myxococcia</taxon>
        <taxon>Myxococcales</taxon>
        <taxon>Cystobacterineae</taxon>
        <taxon>Archangiaceae</taxon>
        <taxon>Archangium</taxon>
    </lineage>
</organism>
<reference evidence="2 3" key="1">
    <citation type="submission" date="2017-08" db="EMBL/GenBank/DDBJ databases">
        <title>Infants hospitalized years apart are colonized by the same room-sourced microbial strains.</title>
        <authorList>
            <person name="Brooks B."/>
            <person name="Olm M.R."/>
            <person name="Firek B.A."/>
            <person name="Baker R."/>
            <person name="Thomas B.C."/>
            <person name="Morowitz M.J."/>
            <person name="Banfield J.F."/>
        </authorList>
    </citation>
    <scope>NUCLEOTIDE SEQUENCE [LARGE SCALE GENOMIC DNA]</scope>
    <source>
        <strain evidence="2">S2_003_000_R2_14</strain>
    </source>
</reference>
<dbReference type="AlphaFoldDB" id="A0A2W5TSR1"/>
<evidence type="ECO:0000256" key="1">
    <source>
        <dbReference type="SAM" id="MobiDB-lite"/>
    </source>
</evidence>
<evidence type="ECO:0000313" key="3">
    <source>
        <dbReference type="Proteomes" id="UP000249061"/>
    </source>
</evidence>
<feature type="region of interest" description="Disordered" evidence="1">
    <location>
        <begin position="877"/>
        <end position="920"/>
    </location>
</feature>
<dbReference type="InterPro" id="IPR011990">
    <property type="entry name" value="TPR-like_helical_dom_sf"/>
</dbReference>
<gene>
    <name evidence="2" type="ORF">DI536_02660</name>
</gene>
<comment type="caution">
    <text evidence="2">The sequence shown here is derived from an EMBL/GenBank/DDBJ whole genome shotgun (WGS) entry which is preliminary data.</text>
</comment>
<dbReference type="EMBL" id="QFQP01000001">
    <property type="protein sequence ID" value="PZR18799.1"/>
    <property type="molecule type" value="Genomic_DNA"/>
</dbReference>
<proteinExistence type="predicted"/>
<evidence type="ECO:0000313" key="2">
    <source>
        <dbReference type="EMBL" id="PZR18799.1"/>
    </source>
</evidence>
<dbReference type="SUPFAM" id="SSF48452">
    <property type="entry name" value="TPR-like"/>
    <property type="match status" value="1"/>
</dbReference>
<sequence length="1237" mass="134789">MSTDDVSTTTLLDLSGESRLETVRTDAYFGEVRGVVDMHLLIASRLTREGSPLQGFQELVRASRAVPMNARLASALVTSSFKANTQAAARRLISEGVDDSEGDERLDVLRQLARLARRTDELDTALEVLSTILAEKADDRRARAVLNALLERKQRWEELDASLEKETRELLRRKQLKAASRSALRRARLWAETLDDPARAALRAMQAAQYAEQAKDLQSAFLLRLLWLRNLHRATAPGRALEEAARLVLSLGERVGQSASARKLVDELDIGPWGTSERTVNSAETSLEVPVVNSNSGETPTPTAPRRRSTQLELVAVAEAADEKGRHPEAAAILAAAVREGPDPQAALKLEAHFIQRGAWRELANFYRDTLNRSTLKAERAKWGEKLAEVLESELSDLEGAARAWAEVAAATGDSRAVGEQVRLLAQKKDASGVREALDAGIRQAQLPAERARAHVLRAEESLLRREVAMARADFEAALKVSPGHAGAAAGLAELSAMEGDFAPMRVLEQSLSKVSRRSPGRGDLFRRLARLADTARDGRLSRSAWAEVIAELPGDEEGTARLAALARASGDDVGLEQLLMNSIAREPRGPRARQQRMALLMLMERSGRQAEALETLKSAVRAEPGHREAWLAYAERLIADGTRDGEAAWALEHAATATDDPALRLRLWQRLGRFCRERLADTARAETYEKRAEKMQRELMQNAPEPSPTPGPSLPGGPLVIPARRSVKRRPSGPQLSEAQQKAFEELALKLGARVEPHVPSRDHVRVAPHVARQLSAADSGLIPRPVLRKDAPLAEPIRGGAASVKTSLPALPPVKTSAPSLPPVIVEQEDTPAPQHPWDEDEALAGKTSELQLPEDVTPAPAEPADVVEEIVSDELEVPDEGDRRRGPVPQPPRESEERRTAEVPVELGDPDVGMPSSFGPSPARALNAERQAFFERVRANPLDADGYKLLAEHFDTANDAARSSLMLEIARALEGDPHAAPRAPRLILNASDRAGLKHPSLRGDGGELLSIIGVALCRLNPVRGKEAGSEEEFSLDAGKGARAVADALLSGVRVLGVRSPDVYLTAEPGPPLALVFTGEARVLVSKLALKKEVSDAELRFFAGRVLFTLQPELMALRSLRREQLLRGLVLVSQVAENRASPGDTRLMRDAISLRAWDRLRQLVRSVGTKLDLSSLMEGARHSANRAGLVVCGGIAPAMASLRAKRALPSEMIELVRFAASERYLQLRNRNLPRK</sequence>
<protein>
    <recommendedName>
        <fullName evidence="4">Tetratricopeptide repeat protein</fullName>
    </recommendedName>
</protein>
<accession>A0A2W5TSR1</accession>
<dbReference type="Gene3D" id="1.25.40.10">
    <property type="entry name" value="Tetratricopeptide repeat domain"/>
    <property type="match status" value="1"/>
</dbReference>
<dbReference type="Pfam" id="PF13428">
    <property type="entry name" value="TPR_14"/>
    <property type="match status" value="1"/>
</dbReference>
<dbReference type="Proteomes" id="UP000249061">
    <property type="component" value="Unassembled WGS sequence"/>
</dbReference>
<evidence type="ECO:0008006" key="4">
    <source>
        <dbReference type="Google" id="ProtNLM"/>
    </source>
</evidence>